<keyword evidence="4" id="KW-1185">Reference proteome</keyword>
<geneLocation type="mitochondrion" evidence="3"/>
<keyword evidence="1" id="KW-0812">Transmembrane</keyword>
<dbReference type="AlphaFoldDB" id="A0A0G4IPU8"/>
<accession>A0A0G4IPU8</accession>
<sequence length="162" mass="18001">MEHLRSWIRSTLPPTTMAMRVCHHSVATVAVAAALYVFVAVHKVPLRGNLVLYVAVGVVSILFLARSFRYLTHEAHLPRVQESREFFSKLRGFSLKKATYTQVDVDKNLMRVSVSIAHLQGLALFFVVFVFVSQRFVARFDPDVSLAASVIVPAALAYAAAL</sequence>
<dbReference type="Proteomes" id="UP000039324">
    <property type="component" value="Unassembled WGS sequence"/>
</dbReference>
<dbReference type="Proteomes" id="UP000290189">
    <property type="component" value="Unassembled WGS sequence"/>
</dbReference>
<keyword evidence="1" id="KW-0472">Membrane</keyword>
<reference evidence="3 5" key="2">
    <citation type="submission" date="2018-03" db="EMBL/GenBank/DDBJ databases">
        <authorList>
            <person name="Fogelqvist J."/>
        </authorList>
    </citation>
    <scope>NUCLEOTIDE SEQUENCE [LARGE SCALE GENOMIC DNA]</scope>
</reference>
<dbReference type="EMBL" id="OVEO01000008">
    <property type="protein sequence ID" value="SPQ97525.1"/>
    <property type="molecule type" value="Genomic_DNA"/>
</dbReference>
<reference evidence="2 4" key="1">
    <citation type="submission" date="2015-02" db="EMBL/GenBank/DDBJ databases">
        <authorList>
            <person name="Chooi Y.-H."/>
        </authorList>
    </citation>
    <scope>NUCLEOTIDE SEQUENCE [LARGE SCALE GENOMIC DNA]</scope>
    <source>
        <strain evidence="2">E3</strain>
    </source>
</reference>
<proteinExistence type="predicted"/>
<keyword evidence="1" id="KW-1133">Transmembrane helix</keyword>
<protein>
    <submittedName>
        <fullName evidence="2">Uncharacterized protein</fullName>
    </submittedName>
</protein>
<dbReference type="EMBL" id="CDSF01000079">
    <property type="protein sequence ID" value="CEO97211.1"/>
    <property type="molecule type" value="Genomic_DNA"/>
</dbReference>
<evidence type="ECO:0000256" key="1">
    <source>
        <dbReference type="SAM" id="Phobius"/>
    </source>
</evidence>
<feature type="transmembrane region" description="Helical" evidence="1">
    <location>
        <begin position="144"/>
        <end position="161"/>
    </location>
</feature>
<feature type="transmembrane region" description="Helical" evidence="1">
    <location>
        <begin position="51"/>
        <end position="71"/>
    </location>
</feature>
<name>A0A0G4IPU8_PLABS</name>
<evidence type="ECO:0000313" key="5">
    <source>
        <dbReference type="Proteomes" id="UP000290189"/>
    </source>
</evidence>
<organism evidence="2 4">
    <name type="scientific">Plasmodiophora brassicae</name>
    <name type="common">Clubroot disease agent</name>
    <dbReference type="NCBI Taxonomy" id="37360"/>
    <lineage>
        <taxon>Eukaryota</taxon>
        <taxon>Sar</taxon>
        <taxon>Rhizaria</taxon>
        <taxon>Endomyxa</taxon>
        <taxon>Phytomyxea</taxon>
        <taxon>Plasmodiophorida</taxon>
        <taxon>Plasmodiophoridae</taxon>
        <taxon>Plasmodiophora</taxon>
    </lineage>
</organism>
<gene>
    <name evidence="2" type="ORF">PBRA_000556</name>
    <name evidence="3" type="ORF">PLBR_LOCUS4740</name>
</gene>
<evidence type="ECO:0000313" key="3">
    <source>
        <dbReference type="EMBL" id="SPQ97525.1"/>
    </source>
</evidence>
<feature type="transmembrane region" description="Helical" evidence="1">
    <location>
        <begin position="112"/>
        <end position="132"/>
    </location>
</feature>
<evidence type="ECO:0000313" key="2">
    <source>
        <dbReference type="EMBL" id="CEO97211.1"/>
    </source>
</evidence>
<feature type="transmembrane region" description="Helical" evidence="1">
    <location>
        <begin position="21"/>
        <end position="39"/>
    </location>
</feature>
<evidence type="ECO:0000313" key="4">
    <source>
        <dbReference type="Proteomes" id="UP000039324"/>
    </source>
</evidence>
<keyword evidence="3" id="KW-0496">Mitochondrion</keyword>